<reference evidence="5" key="2">
    <citation type="submission" date="2021-02" db="EMBL/GenBank/DDBJ databases">
        <authorList>
            <person name="Kimball J.A."/>
            <person name="Haas M.W."/>
            <person name="Macchietto M."/>
            <person name="Kono T."/>
            <person name="Duquette J."/>
            <person name="Shao M."/>
        </authorList>
    </citation>
    <scope>NUCLEOTIDE SEQUENCE</scope>
    <source>
        <tissue evidence="5">Fresh leaf tissue</tissue>
    </source>
</reference>
<gene>
    <name evidence="5" type="ORF">GUJ93_ZPchr0011g27976</name>
</gene>
<accession>A0A8J5WE79</accession>
<dbReference type="EMBL" id="JAAALK010000081">
    <property type="protein sequence ID" value="KAG8089588.1"/>
    <property type="molecule type" value="Genomic_DNA"/>
</dbReference>
<evidence type="ECO:0000313" key="5">
    <source>
        <dbReference type="EMBL" id="KAG8089588.1"/>
    </source>
</evidence>
<evidence type="ECO:0000256" key="2">
    <source>
        <dbReference type="ARBA" id="ARBA00022598"/>
    </source>
</evidence>
<evidence type="ECO:0000259" key="4">
    <source>
        <dbReference type="Pfam" id="PF23572"/>
    </source>
</evidence>
<feature type="domain" description="GH3 middle" evidence="3">
    <location>
        <begin position="49"/>
        <end position="131"/>
    </location>
</feature>
<organism evidence="5 6">
    <name type="scientific">Zizania palustris</name>
    <name type="common">Northern wild rice</name>
    <dbReference type="NCBI Taxonomy" id="103762"/>
    <lineage>
        <taxon>Eukaryota</taxon>
        <taxon>Viridiplantae</taxon>
        <taxon>Streptophyta</taxon>
        <taxon>Embryophyta</taxon>
        <taxon>Tracheophyta</taxon>
        <taxon>Spermatophyta</taxon>
        <taxon>Magnoliopsida</taxon>
        <taxon>Liliopsida</taxon>
        <taxon>Poales</taxon>
        <taxon>Poaceae</taxon>
        <taxon>BOP clade</taxon>
        <taxon>Oryzoideae</taxon>
        <taxon>Oryzeae</taxon>
        <taxon>Zizaniinae</taxon>
        <taxon>Zizania</taxon>
    </lineage>
</organism>
<dbReference type="Proteomes" id="UP000729402">
    <property type="component" value="Unassembled WGS sequence"/>
</dbReference>
<dbReference type="OrthoDB" id="10004661at2759"/>
<dbReference type="GO" id="GO:0005737">
    <property type="term" value="C:cytoplasm"/>
    <property type="evidence" value="ECO:0007669"/>
    <property type="project" value="TreeGrafter"/>
</dbReference>
<dbReference type="InterPro" id="IPR004993">
    <property type="entry name" value="GH3"/>
</dbReference>
<dbReference type="GO" id="GO:0016881">
    <property type="term" value="F:acid-amino acid ligase activity"/>
    <property type="evidence" value="ECO:0007669"/>
    <property type="project" value="TreeGrafter"/>
</dbReference>
<proteinExistence type="inferred from homology"/>
<dbReference type="PANTHER" id="PTHR31901:SF56">
    <property type="entry name" value="JASMONOYL--L-AMINO ACID SYNTHETASE GH3.3"/>
    <property type="match status" value="1"/>
</dbReference>
<dbReference type="Pfam" id="PF23572">
    <property type="entry name" value="GH3_C"/>
    <property type="match status" value="1"/>
</dbReference>
<comment type="similarity">
    <text evidence="1">Belongs to the IAA-amido conjugating enzyme family.</text>
</comment>
<dbReference type="PANTHER" id="PTHR31901">
    <property type="entry name" value="GH3 DOMAIN-CONTAINING PROTEIN"/>
    <property type="match status" value="1"/>
</dbReference>
<keyword evidence="6" id="KW-1185">Reference proteome</keyword>
<evidence type="ECO:0000259" key="3">
    <source>
        <dbReference type="Pfam" id="PF23571"/>
    </source>
</evidence>
<name>A0A8J5WE79_ZIZPA</name>
<evidence type="ECO:0000313" key="6">
    <source>
        <dbReference type="Proteomes" id="UP000729402"/>
    </source>
</evidence>
<evidence type="ECO:0000256" key="1">
    <source>
        <dbReference type="ARBA" id="ARBA00008068"/>
    </source>
</evidence>
<feature type="domain" description="GH3 C-terminal" evidence="4">
    <location>
        <begin position="146"/>
        <end position="266"/>
    </location>
</feature>
<reference evidence="5" key="1">
    <citation type="journal article" date="2021" name="bioRxiv">
        <title>Whole Genome Assembly and Annotation of Northern Wild Rice, Zizania palustris L., Supports a Whole Genome Duplication in the Zizania Genus.</title>
        <authorList>
            <person name="Haas M."/>
            <person name="Kono T."/>
            <person name="Macchietto M."/>
            <person name="Millas R."/>
            <person name="McGilp L."/>
            <person name="Shao M."/>
            <person name="Duquette J."/>
            <person name="Hirsch C.N."/>
            <person name="Kimball J."/>
        </authorList>
    </citation>
    <scope>NUCLEOTIDE SEQUENCE</scope>
    <source>
        <tissue evidence="5">Fresh leaf tissue</tissue>
    </source>
</reference>
<comment type="caution">
    <text evidence="5">The sequence shown here is derived from an EMBL/GenBank/DDBJ whole genome shotgun (WGS) entry which is preliminary data.</text>
</comment>
<protein>
    <submittedName>
        <fullName evidence="5">Uncharacterized protein</fullName>
    </submittedName>
</protein>
<dbReference type="InterPro" id="IPR055377">
    <property type="entry name" value="GH3_M"/>
</dbReference>
<keyword evidence="2" id="KW-0436">Ligase</keyword>
<sequence length="294" mass="32061">MTGSMEHYVKKLRHYAGDDLPLVSGGYAASEGIIGINIEHELPPESVTFTVLPDAAYFEFIPLSLGCAADDTAGSCYDDEDEPVALTDVVVGKQYEVVMTTFTGLYRYRMGDVVEVAGFHNCTPKLKFVCRKSLILSISIDKNSEQDLQLAVESAAKILTEASTQLEVADYTSHADRSSDPGHYVLFWELSGGDAAADAVLQRCCDELDRSFAATDVGYVVSRKTRAIGPLELRVLRRGSFQSVLHRSVAGGTSMSQFKLPRCIPRSNADVLQLLSGNTVKVFFSTAYDDESNS</sequence>
<dbReference type="InterPro" id="IPR055378">
    <property type="entry name" value="GH3_C"/>
</dbReference>
<dbReference type="AlphaFoldDB" id="A0A8J5WE79"/>
<dbReference type="Pfam" id="PF23571">
    <property type="entry name" value="GH3_M"/>
    <property type="match status" value="1"/>
</dbReference>